<proteinExistence type="predicted"/>
<dbReference type="Proteomes" id="UP000222564">
    <property type="component" value="Unassembled WGS sequence"/>
</dbReference>
<reference evidence="2 3" key="1">
    <citation type="submission" date="2013-09" db="EMBL/GenBank/DDBJ databases">
        <title>Biodegradation of hydrocarbons in the deep terrestrial subsurface : characterization of a microbial consortium composed of two Desulfotomaculum species originating from a deep geological formation.</title>
        <authorList>
            <person name="Aullo T."/>
            <person name="Berlendis S."/>
            <person name="Lascourreges J.-F."/>
            <person name="Dessort D."/>
            <person name="Saint-Laurent S."/>
            <person name="Schraauwers B."/>
            <person name="Mas J."/>
            <person name="Magot M."/>
            <person name="Ranchou-Peyruse A."/>
        </authorList>
    </citation>
    <scope>NUCLEOTIDE SEQUENCE [LARGE SCALE GENOMIC DNA]</scope>
    <source>
        <strain evidence="2 3">Bs107</strain>
    </source>
</reference>
<evidence type="ECO:0000256" key="1">
    <source>
        <dbReference type="SAM" id="MobiDB-lite"/>
    </source>
</evidence>
<accession>A0A2C6MJY5</accession>
<dbReference type="EMBL" id="AWQQ01000006">
    <property type="protein sequence ID" value="PHJ39903.1"/>
    <property type="molecule type" value="Genomic_DNA"/>
</dbReference>
<sequence>MVKARPRKPPGRPRVQAEMKVSFAGSSPLRKSKWVAST</sequence>
<feature type="region of interest" description="Disordered" evidence="1">
    <location>
        <begin position="1"/>
        <end position="38"/>
    </location>
</feature>
<protein>
    <submittedName>
        <fullName evidence="2">Uncharacterized protein</fullName>
    </submittedName>
</protein>
<keyword evidence="3" id="KW-1185">Reference proteome</keyword>
<dbReference type="AlphaFoldDB" id="A0A2C6MJY5"/>
<organism evidence="2 3">
    <name type="scientific">Desulforamulus profundi</name>
    <dbReference type="NCBI Taxonomy" id="1383067"/>
    <lineage>
        <taxon>Bacteria</taxon>
        <taxon>Bacillati</taxon>
        <taxon>Bacillota</taxon>
        <taxon>Clostridia</taxon>
        <taxon>Eubacteriales</taxon>
        <taxon>Peptococcaceae</taxon>
        <taxon>Desulforamulus</taxon>
    </lineage>
</organism>
<evidence type="ECO:0000313" key="2">
    <source>
        <dbReference type="EMBL" id="PHJ39903.1"/>
    </source>
</evidence>
<comment type="caution">
    <text evidence="2">The sequence shown here is derived from an EMBL/GenBank/DDBJ whole genome shotgun (WGS) entry which is preliminary data.</text>
</comment>
<feature type="compositionally biased region" description="Basic residues" evidence="1">
    <location>
        <begin position="1"/>
        <end position="11"/>
    </location>
</feature>
<evidence type="ECO:0000313" key="3">
    <source>
        <dbReference type="Proteomes" id="UP000222564"/>
    </source>
</evidence>
<name>A0A2C6MJY5_9FIRM</name>
<gene>
    <name evidence="2" type="ORF">P378_00760</name>
</gene>